<keyword evidence="1" id="KW-0472">Membrane</keyword>
<keyword evidence="1" id="KW-0812">Transmembrane</keyword>
<name>A0A6J4R8R6_9ACTN</name>
<proteinExistence type="predicted"/>
<feature type="transmembrane region" description="Helical" evidence="1">
    <location>
        <begin position="6"/>
        <end position="24"/>
    </location>
</feature>
<evidence type="ECO:0000256" key="1">
    <source>
        <dbReference type="SAM" id="Phobius"/>
    </source>
</evidence>
<dbReference type="EMBL" id="CADCVG010000097">
    <property type="protein sequence ID" value="CAA9460620.1"/>
    <property type="molecule type" value="Genomic_DNA"/>
</dbReference>
<sequence length="186" mass="20591">MDVASIAQVVSAVGTVGLTVLFGFQLRAFHRQVLVNRDTLNEMREARVSHERPQVLVTAEYRHGTLVEVVISNIGRGDAKNVTFEFSAPIESSVSYRRDSEVVPLSELPHFRDGLNFLAAGAEITSVWDYHANLVPLLREMELQEGITVTSRYDDLTGEPYETTWTINPLLIPGGLYATETGTLDG</sequence>
<protein>
    <submittedName>
        <fullName evidence="2">Uncharacterized protein</fullName>
    </submittedName>
</protein>
<gene>
    <name evidence="2" type="ORF">AVDCRST_MAG14-2371</name>
</gene>
<keyword evidence="1" id="KW-1133">Transmembrane helix</keyword>
<organism evidence="2">
    <name type="scientific">uncultured Rubrobacteraceae bacterium</name>
    <dbReference type="NCBI Taxonomy" id="349277"/>
    <lineage>
        <taxon>Bacteria</taxon>
        <taxon>Bacillati</taxon>
        <taxon>Actinomycetota</taxon>
        <taxon>Rubrobacteria</taxon>
        <taxon>Rubrobacterales</taxon>
        <taxon>Rubrobacteraceae</taxon>
        <taxon>environmental samples</taxon>
    </lineage>
</organism>
<accession>A0A6J4R8R6</accession>
<reference evidence="2" key="1">
    <citation type="submission" date="2020-02" db="EMBL/GenBank/DDBJ databases">
        <authorList>
            <person name="Meier V. D."/>
        </authorList>
    </citation>
    <scope>NUCLEOTIDE SEQUENCE</scope>
    <source>
        <strain evidence="2">AVDCRST_MAG14</strain>
    </source>
</reference>
<evidence type="ECO:0000313" key="2">
    <source>
        <dbReference type="EMBL" id="CAA9460620.1"/>
    </source>
</evidence>
<dbReference type="AlphaFoldDB" id="A0A6J4R8R6"/>